<evidence type="ECO:0000256" key="1">
    <source>
        <dbReference type="ARBA" id="ARBA00004651"/>
    </source>
</evidence>
<evidence type="ECO:0000256" key="4">
    <source>
        <dbReference type="ARBA" id="ARBA00022989"/>
    </source>
</evidence>
<keyword evidence="5 7" id="KW-0472">Membrane</keyword>
<evidence type="ECO:0000313" key="8">
    <source>
        <dbReference type="EMBL" id="WOH45179.1"/>
    </source>
</evidence>
<dbReference type="Pfam" id="PF01943">
    <property type="entry name" value="Polysacc_synt"/>
    <property type="match status" value="1"/>
</dbReference>
<dbReference type="InterPro" id="IPR050833">
    <property type="entry name" value="Poly_Biosynth_Transport"/>
</dbReference>
<feature type="transmembrane region" description="Helical" evidence="7">
    <location>
        <begin position="120"/>
        <end position="141"/>
    </location>
</feature>
<evidence type="ECO:0000256" key="6">
    <source>
        <dbReference type="ARBA" id="ARBA00049738"/>
    </source>
</evidence>
<keyword evidence="9" id="KW-1185">Reference proteome</keyword>
<feature type="transmembrane region" description="Helical" evidence="7">
    <location>
        <begin position="383"/>
        <end position="404"/>
    </location>
</feature>
<dbReference type="RefSeq" id="WP_234103905.1">
    <property type="nucleotide sequence ID" value="NZ_CP136601.1"/>
</dbReference>
<feature type="transmembrane region" description="Helical" evidence="7">
    <location>
        <begin position="91"/>
        <end position="114"/>
    </location>
</feature>
<keyword evidence="4 7" id="KW-1133">Transmembrane helix</keyword>
<feature type="transmembrane region" description="Helical" evidence="7">
    <location>
        <begin position="16"/>
        <end position="42"/>
    </location>
</feature>
<evidence type="ECO:0000256" key="5">
    <source>
        <dbReference type="ARBA" id="ARBA00023136"/>
    </source>
</evidence>
<organism evidence="8 9">
    <name type="scientific">Citrobacter portucalensis</name>
    <dbReference type="NCBI Taxonomy" id="1639133"/>
    <lineage>
        <taxon>Bacteria</taxon>
        <taxon>Pseudomonadati</taxon>
        <taxon>Pseudomonadota</taxon>
        <taxon>Gammaproteobacteria</taxon>
        <taxon>Enterobacterales</taxon>
        <taxon>Enterobacteriaceae</taxon>
        <taxon>Citrobacter</taxon>
        <taxon>Citrobacter freundii complex</taxon>
    </lineage>
</organism>
<keyword evidence="3 7" id="KW-0812">Transmembrane</keyword>
<dbReference type="PANTHER" id="PTHR30250">
    <property type="entry name" value="PST FAMILY PREDICTED COLANIC ACID TRANSPORTER"/>
    <property type="match status" value="1"/>
</dbReference>
<feature type="transmembrane region" description="Helical" evidence="7">
    <location>
        <begin position="325"/>
        <end position="350"/>
    </location>
</feature>
<dbReference type="InterPro" id="IPR002797">
    <property type="entry name" value="Polysacc_synth"/>
</dbReference>
<reference evidence="8 9" key="1">
    <citation type="submission" date="2023-10" db="EMBL/GenBank/DDBJ databases">
        <title>SFO-1, KPC-2, NDM-1 were first reported in Portuguese citrobacter collected clinically.</title>
        <authorList>
            <person name="Guo K."/>
        </authorList>
    </citation>
    <scope>NUCLEOTIDE SEQUENCE [LARGE SCALE GENOMIC DNA]</scope>
    <source>
        <strain evidence="8 9">L2724hy</strain>
    </source>
</reference>
<keyword evidence="2" id="KW-1003">Cell membrane</keyword>
<evidence type="ECO:0000256" key="3">
    <source>
        <dbReference type="ARBA" id="ARBA00022692"/>
    </source>
</evidence>
<comment type="subcellular location">
    <subcellularLocation>
        <location evidence="1">Cell membrane</location>
        <topology evidence="1">Multi-pass membrane protein</topology>
    </subcellularLocation>
</comment>
<sequence length="416" mass="46363">MPSFVSKKKIIKDVFLGLYILQLFNYVAPVIIIPIIISHIGLASYGELVYITAIYQVVSLFIDFGFTYTAPVVAARYRNDIKELHVYHNTIIFLKSLLFIVALCAVNVLSFFGMVNLSSLYMLSVFICAIGNILTPLWMFQGIGDFKFLSFCQIITRIILFVLLLLYLVAKGSNIFIISLLQNGSLLLCYFYVRKKTFFFHWEHLNLKLSASEFKRAGDVFIGVLGTIGYGGLIPILIGNYCGHASLGIYSIVQKLTVACQSLIAPVSQFMLSEVSKQNPNDSEFKNKIKRSFIIHLVISVIACICYLIFGKFAAQVVGNIEVPFVIIAISSVITIFSSLNNVLGVQFLIPTDNVKLLRSANLVSGIIVVSISWFLINTYNVLGGVTLNLLGEFLVFIFLACVAKSKWKRISINAI</sequence>
<feature type="transmembrane region" description="Helical" evidence="7">
    <location>
        <begin position="48"/>
        <end position="70"/>
    </location>
</feature>
<dbReference type="PANTHER" id="PTHR30250:SF11">
    <property type="entry name" value="O-ANTIGEN TRANSPORTER-RELATED"/>
    <property type="match status" value="1"/>
</dbReference>
<gene>
    <name evidence="8" type="ORF">RY846_08440</name>
</gene>
<dbReference type="EMBL" id="CP136601">
    <property type="protein sequence ID" value="WOH45179.1"/>
    <property type="molecule type" value="Genomic_DNA"/>
</dbReference>
<evidence type="ECO:0000256" key="7">
    <source>
        <dbReference type="SAM" id="Phobius"/>
    </source>
</evidence>
<accession>A0ABZ0H5V0</accession>
<evidence type="ECO:0000313" key="9">
    <source>
        <dbReference type="Proteomes" id="UP001302613"/>
    </source>
</evidence>
<feature type="transmembrane region" description="Helical" evidence="7">
    <location>
        <begin position="357"/>
        <end position="377"/>
    </location>
</feature>
<proteinExistence type="predicted"/>
<feature type="transmembrane region" description="Helical" evidence="7">
    <location>
        <begin position="293"/>
        <end position="313"/>
    </location>
</feature>
<protein>
    <recommendedName>
        <fullName evidence="6">Putative O-antigen transporter</fullName>
    </recommendedName>
</protein>
<dbReference type="Proteomes" id="UP001302613">
    <property type="component" value="Chromosome"/>
</dbReference>
<feature type="transmembrane region" description="Helical" evidence="7">
    <location>
        <begin position="220"/>
        <end position="241"/>
    </location>
</feature>
<name>A0ABZ0H5V0_9ENTR</name>
<evidence type="ECO:0000256" key="2">
    <source>
        <dbReference type="ARBA" id="ARBA00022475"/>
    </source>
</evidence>